<proteinExistence type="inferred from homology"/>
<keyword evidence="3" id="KW-1133">Transmembrane helix</keyword>
<feature type="region of interest" description="Disordered" evidence="2">
    <location>
        <begin position="515"/>
        <end position="573"/>
    </location>
</feature>
<accession>A0A401G949</accession>
<protein>
    <submittedName>
        <fullName evidence="6">Acid protease</fullName>
    </submittedName>
</protein>
<dbReference type="Gene3D" id="2.40.70.10">
    <property type="entry name" value="Acid Proteases"/>
    <property type="match status" value="2"/>
</dbReference>
<dbReference type="EMBL" id="BFAD01000001">
    <property type="protein sequence ID" value="GBE78700.1"/>
    <property type="molecule type" value="Genomic_DNA"/>
</dbReference>
<evidence type="ECO:0000313" key="7">
    <source>
        <dbReference type="Proteomes" id="UP000287166"/>
    </source>
</evidence>
<sequence length="573" mass="60864">MWSLQKICLLALCPSHLAFAVRINMQKRDSEPPAPATIPIQLSYDNLGRYNVPVGMSTGPGAQNFSFTLTTSTGLTAVAGNNCSSCSNTNLYNMSKSTTAQSMSGSDGASLADASYSGKVIKETCTMATTNGSDWNYKNQTIVVADSSNTGTIFNNGVSGVLGLGTNRNVAAASTPGSTFNAGFDDTIFGQWLDRNPSQPAFRYGMQISSPIITPKNTSSTNQPTVTPKSNAGTLHWLSPDSSAYNPNHMASMAVQPNTAANYSTSSGQPDFTVELDGWQFKSGNSASQNNQPMVATVDPYYTDMYFPLEQAQLINGIISGSVYEPSLSSLGSESGAWMVPCDAKYTFTVSIGSQSFTLDQSTLMTNSDAVCTSGIEGWTDSSITQYILGARFLSQFYVIFEINRNGTDTVTLAARSSTSHSTNVGAIVGGTIGGVAGVLLIVLGALFYFRRHRYRFSEKMDIIGEPISAVVEPYIVGGIPEAQQEQHAQFVSPPDSPGVVSPLLSSHLYHTEALPPPAYEATERSSVGDRMSTARDAKGEYVRPEPVSEGSSSSAYTSSTAPLQIASLPDQA</sequence>
<comment type="similarity">
    <text evidence="1">Belongs to the peptidase A1 family.</text>
</comment>
<reference evidence="6 7" key="1">
    <citation type="journal article" date="2018" name="Sci. Rep.">
        <title>Genome sequence of the cauliflower mushroom Sparassis crispa (Hanabiratake) and its association with beneficial usage.</title>
        <authorList>
            <person name="Kiyama R."/>
            <person name="Furutani Y."/>
            <person name="Kawaguchi K."/>
            <person name="Nakanishi T."/>
        </authorList>
    </citation>
    <scope>NUCLEOTIDE SEQUENCE [LARGE SCALE GENOMIC DNA]</scope>
</reference>
<keyword evidence="3" id="KW-0472">Membrane</keyword>
<keyword evidence="4" id="KW-0732">Signal</keyword>
<dbReference type="PROSITE" id="PS51767">
    <property type="entry name" value="PEPTIDASE_A1"/>
    <property type="match status" value="1"/>
</dbReference>
<dbReference type="CDD" id="cd12087">
    <property type="entry name" value="TM_EGFR-like"/>
    <property type="match status" value="1"/>
</dbReference>
<feature type="domain" description="Peptidase A1" evidence="5">
    <location>
        <begin position="52"/>
        <end position="414"/>
    </location>
</feature>
<dbReference type="STRING" id="139825.A0A401G949"/>
<dbReference type="InParanoid" id="A0A401G949"/>
<dbReference type="InterPro" id="IPR033121">
    <property type="entry name" value="PEPTIDASE_A1"/>
</dbReference>
<dbReference type="GO" id="GO:0006508">
    <property type="term" value="P:proteolysis"/>
    <property type="evidence" value="ECO:0007669"/>
    <property type="project" value="UniProtKB-KW"/>
</dbReference>
<evidence type="ECO:0000256" key="3">
    <source>
        <dbReference type="SAM" id="Phobius"/>
    </source>
</evidence>
<keyword evidence="6" id="KW-0645">Protease</keyword>
<keyword evidence="7" id="KW-1185">Reference proteome</keyword>
<evidence type="ECO:0000256" key="4">
    <source>
        <dbReference type="SAM" id="SignalP"/>
    </source>
</evidence>
<name>A0A401G949_9APHY</name>
<evidence type="ECO:0000259" key="5">
    <source>
        <dbReference type="PROSITE" id="PS51767"/>
    </source>
</evidence>
<feature type="signal peptide" evidence="4">
    <location>
        <begin position="1"/>
        <end position="20"/>
    </location>
</feature>
<feature type="compositionally biased region" description="Low complexity" evidence="2">
    <location>
        <begin position="552"/>
        <end position="562"/>
    </location>
</feature>
<dbReference type="InterPro" id="IPR001461">
    <property type="entry name" value="Aspartic_peptidase_A1"/>
</dbReference>
<feature type="region of interest" description="Disordered" evidence="2">
    <location>
        <begin position="213"/>
        <end position="233"/>
    </location>
</feature>
<evidence type="ECO:0000313" key="6">
    <source>
        <dbReference type="EMBL" id="GBE78700.1"/>
    </source>
</evidence>
<gene>
    <name evidence="6" type="ORF">SCP_0115910</name>
</gene>
<dbReference type="Proteomes" id="UP000287166">
    <property type="component" value="Unassembled WGS sequence"/>
</dbReference>
<keyword evidence="3" id="KW-0812">Transmembrane</keyword>
<dbReference type="PANTHER" id="PTHR47966">
    <property type="entry name" value="BETA-SITE APP-CLEAVING ENZYME, ISOFORM A-RELATED"/>
    <property type="match status" value="1"/>
</dbReference>
<dbReference type="GeneID" id="38775617"/>
<feature type="chain" id="PRO_5019560667" evidence="4">
    <location>
        <begin position="21"/>
        <end position="573"/>
    </location>
</feature>
<dbReference type="Pfam" id="PF00026">
    <property type="entry name" value="Asp"/>
    <property type="match status" value="1"/>
</dbReference>
<dbReference type="PANTHER" id="PTHR47966:SF51">
    <property type="entry name" value="BETA-SITE APP-CLEAVING ENZYME, ISOFORM A-RELATED"/>
    <property type="match status" value="1"/>
</dbReference>
<keyword evidence="6" id="KW-0378">Hydrolase</keyword>
<evidence type="ECO:0000256" key="1">
    <source>
        <dbReference type="ARBA" id="ARBA00007447"/>
    </source>
</evidence>
<organism evidence="6 7">
    <name type="scientific">Sparassis crispa</name>
    <dbReference type="NCBI Taxonomy" id="139825"/>
    <lineage>
        <taxon>Eukaryota</taxon>
        <taxon>Fungi</taxon>
        <taxon>Dikarya</taxon>
        <taxon>Basidiomycota</taxon>
        <taxon>Agaricomycotina</taxon>
        <taxon>Agaricomycetes</taxon>
        <taxon>Polyporales</taxon>
        <taxon>Sparassidaceae</taxon>
        <taxon>Sparassis</taxon>
    </lineage>
</organism>
<feature type="transmembrane region" description="Helical" evidence="3">
    <location>
        <begin position="425"/>
        <end position="450"/>
    </location>
</feature>
<dbReference type="InterPro" id="IPR021109">
    <property type="entry name" value="Peptidase_aspartic_dom_sf"/>
</dbReference>
<feature type="compositionally biased region" description="Basic and acidic residues" evidence="2">
    <location>
        <begin position="522"/>
        <end position="544"/>
    </location>
</feature>
<dbReference type="OrthoDB" id="2563011at2759"/>
<dbReference type="SUPFAM" id="SSF50630">
    <property type="entry name" value="Acid proteases"/>
    <property type="match status" value="1"/>
</dbReference>
<comment type="caution">
    <text evidence="6">The sequence shown here is derived from an EMBL/GenBank/DDBJ whole genome shotgun (WGS) entry which is preliminary data.</text>
</comment>
<dbReference type="RefSeq" id="XP_027609613.1">
    <property type="nucleotide sequence ID" value="XM_027753812.1"/>
</dbReference>
<dbReference type="GO" id="GO:0004190">
    <property type="term" value="F:aspartic-type endopeptidase activity"/>
    <property type="evidence" value="ECO:0007669"/>
    <property type="project" value="InterPro"/>
</dbReference>
<dbReference type="AlphaFoldDB" id="A0A401G949"/>
<evidence type="ECO:0000256" key="2">
    <source>
        <dbReference type="SAM" id="MobiDB-lite"/>
    </source>
</evidence>